<dbReference type="Pfam" id="PF14378">
    <property type="entry name" value="PAP2_3"/>
    <property type="match status" value="1"/>
</dbReference>
<keyword evidence="1" id="KW-0812">Transmembrane</keyword>
<dbReference type="InterPro" id="IPR026841">
    <property type="entry name" value="Aur1/Ipt1"/>
</dbReference>
<name>A0A919AQC8_9PROT</name>
<feature type="transmembrane region" description="Helical" evidence="1">
    <location>
        <begin position="280"/>
        <end position="302"/>
    </location>
</feature>
<dbReference type="Proteomes" id="UP000630923">
    <property type="component" value="Unassembled WGS sequence"/>
</dbReference>
<feature type="transmembrane region" description="Helical" evidence="1">
    <location>
        <begin position="25"/>
        <end position="46"/>
    </location>
</feature>
<dbReference type="EMBL" id="BNCI01000001">
    <property type="protein sequence ID" value="GHF19631.1"/>
    <property type="molecule type" value="Genomic_DNA"/>
</dbReference>
<protein>
    <submittedName>
        <fullName evidence="3">Membrane protein</fullName>
    </submittedName>
</protein>
<feature type="transmembrane region" description="Helical" evidence="1">
    <location>
        <begin position="309"/>
        <end position="330"/>
    </location>
</feature>
<feature type="domain" description="Inositolphosphotransferase Aur1/Ipt1" evidence="2">
    <location>
        <begin position="140"/>
        <end position="347"/>
    </location>
</feature>
<proteinExistence type="predicted"/>
<feature type="transmembrane region" description="Helical" evidence="1">
    <location>
        <begin position="172"/>
        <end position="190"/>
    </location>
</feature>
<feature type="transmembrane region" description="Helical" evidence="1">
    <location>
        <begin position="58"/>
        <end position="79"/>
    </location>
</feature>
<keyword evidence="4" id="KW-1185">Reference proteome</keyword>
<dbReference type="AlphaFoldDB" id="A0A919AQC8"/>
<sequence length="366" mass="42231">MDTTSALQRPSFRTGLLNVLKRDRYIYAVIFLLFVATSAVGYLYGLENRVKFFVYAKLFAGASVLTFIVIFIGYFFVLAKNQVPRPTLTILRKGRDVLTNWPEVIGLLLMMSALTVFMSSFTSLKVMIPLINPYEYDVAFADIDRFLHFGIDPWKITHAVFNTPFLTGVVNFFYNLWFFLFWTVWVYFLVRLKPEHDRQQYLISFILSWMIIGGVFAIFLSSAGPCYYAHLIDTPDPFAALMDRLYEQRLWIETNDSYPPLWALDTQNMLWDNYMAEETAVGSGISAMPSMHLSVATMMALGMYRISRFWGYVFWVYVAMIQIGSVHLAWHYAIDGYVSIILTIIIWKIVGRFTKPGQGKVIAKAQ</sequence>
<comment type="caution">
    <text evidence="3">The sequence shown here is derived from an EMBL/GenBank/DDBJ whole genome shotgun (WGS) entry which is preliminary data.</text>
</comment>
<keyword evidence="1" id="KW-0472">Membrane</keyword>
<evidence type="ECO:0000259" key="2">
    <source>
        <dbReference type="Pfam" id="PF14378"/>
    </source>
</evidence>
<dbReference type="RefSeq" id="WP_191251016.1">
    <property type="nucleotide sequence ID" value="NZ_BNCI01000001.1"/>
</dbReference>
<accession>A0A919AQC8</accession>
<evidence type="ECO:0000313" key="4">
    <source>
        <dbReference type="Proteomes" id="UP000630923"/>
    </source>
</evidence>
<reference evidence="3" key="1">
    <citation type="journal article" date="2014" name="Int. J. Syst. Evol. Microbiol.">
        <title>Complete genome sequence of Corynebacterium casei LMG S-19264T (=DSM 44701T), isolated from a smear-ripened cheese.</title>
        <authorList>
            <consortium name="US DOE Joint Genome Institute (JGI-PGF)"/>
            <person name="Walter F."/>
            <person name="Albersmeier A."/>
            <person name="Kalinowski J."/>
            <person name="Ruckert C."/>
        </authorList>
    </citation>
    <scope>NUCLEOTIDE SEQUENCE</scope>
    <source>
        <strain evidence="3">KCTC 42590</strain>
    </source>
</reference>
<evidence type="ECO:0000313" key="3">
    <source>
        <dbReference type="EMBL" id="GHF19631.1"/>
    </source>
</evidence>
<feature type="transmembrane region" description="Helical" evidence="1">
    <location>
        <begin position="100"/>
        <end position="121"/>
    </location>
</feature>
<reference evidence="3" key="2">
    <citation type="submission" date="2020-09" db="EMBL/GenBank/DDBJ databases">
        <authorList>
            <person name="Sun Q."/>
            <person name="Kim S."/>
        </authorList>
    </citation>
    <scope>NUCLEOTIDE SEQUENCE</scope>
    <source>
        <strain evidence="3">KCTC 42590</strain>
    </source>
</reference>
<feature type="transmembrane region" description="Helical" evidence="1">
    <location>
        <begin position="336"/>
        <end position="354"/>
    </location>
</feature>
<dbReference type="GO" id="GO:0016020">
    <property type="term" value="C:membrane"/>
    <property type="evidence" value="ECO:0007669"/>
    <property type="project" value="UniProtKB-SubCell"/>
</dbReference>
<keyword evidence="1" id="KW-1133">Transmembrane helix</keyword>
<evidence type="ECO:0000256" key="1">
    <source>
        <dbReference type="SAM" id="Phobius"/>
    </source>
</evidence>
<gene>
    <name evidence="3" type="ORF">GCM10017044_12950</name>
</gene>
<feature type="transmembrane region" description="Helical" evidence="1">
    <location>
        <begin position="202"/>
        <end position="221"/>
    </location>
</feature>
<organism evidence="3 4">
    <name type="scientific">Kordiimonas sediminis</name>
    <dbReference type="NCBI Taxonomy" id="1735581"/>
    <lineage>
        <taxon>Bacteria</taxon>
        <taxon>Pseudomonadati</taxon>
        <taxon>Pseudomonadota</taxon>
        <taxon>Alphaproteobacteria</taxon>
        <taxon>Kordiimonadales</taxon>
        <taxon>Kordiimonadaceae</taxon>
        <taxon>Kordiimonas</taxon>
    </lineage>
</organism>